<protein>
    <submittedName>
        <fullName evidence="2">Uncharacterized protein</fullName>
    </submittedName>
</protein>
<evidence type="ECO:0000256" key="1">
    <source>
        <dbReference type="SAM" id="MobiDB-lite"/>
    </source>
</evidence>
<dbReference type="OrthoDB" id="2559463at2759"/>
<dbReference type="AlphaFoldDB" id="A0A427Y2A7"/>
<feature type="region of interest" description="Disordered" evidence="1">
    <location>
        <begin position="43"/>
        <end position="63"/>
    </location>
</feature>
<evidence type="ECO:0000313" key="3">
    <source>
        <dbReference type="Proteomes" id="UP000279259"/>
    </source>
</evidence>
<comment type="caution">
    <text evidence="2">The sequence shown here is derived from an EMBL/GenBank/DDBJ whole genome shotgun (WGS) entry which is preliminary data.</text>
</comment>
<organism evidence="2 3">
    <name type="scientific">Saitozyma podzolica</name>
    <dbReference type="NCBI Taxonomy" id="1890683"/>
    <lineage>
        <taxon>Eukaryota</taxon>
        <taxon>Fungi</taxon>
        <taxon>Dikarya</taxon>
        <taxon>Basidiomycota</taxon>
        <taxon>Agaricomycotina</taxon>
        <taxon>Tremellomycetes</taxon>
        <taxon>Tremellales</taxon>
        <taxon>Trimorphomycetaceae</taxon>
        <taxon>Saitozyma</taxon>
    </lineage>
</organism>
<evidence type="ECO:0000313" key="2">
    <source>
        <dbReference type="EMBL" id="RSH85258.1"/>
    </source>
</evidence>
<sequence length="63" mass="6939">MDPSEGGSLLRFDDGQFFSSLQDDYCLPRLDLQHEAFKYTTGNLPGTSGSSLHRSNVQQGNVC</sequence>
<dbReference type="EMBL" id="RSCD01000021">
    <property type="protein sequence ID" value="RSH85258.1"/>
    <property type="molecule type" value="Genomic_DNA"/>
</dbReference>
<proteinExistence type="predicted"/>
<reference evidence="2 3" key="1">
    <citation type="submission" date="2018-11" db="EMBL/GenBank/DDBJ databases">
        <title>Genome sequence of Saitozyma podzolica DSM 27192.</title>
        <authorList>
            <person name="Aliyu H."/>
            <person name="Gorte O."/>
            <person name="Ochsenreither K."/>
        </authorList>
    </citation>
    <scope>NUCLEOTIDE SEQUENCE [LARGE SCALE GENOMIC DNA]</scope>
    <source>
        <strain evidence="2 3">DSM 27192</strain>
    </source>
</reference>
<keyword evidence="3" id="KW-1185">Reference proteome</keyword>
<accession>A0A427Y2A7</accession>
<name>A0A427Y2A7_9TREE</name>
<gene>
    <name evidence="2" type="ORF">EHS25_005065</name>
</gene>
<dbReference type="Proteomes" id="UP000279259">
    <property type="component" value="Unassembled WGS sequence"/>
</dbReference>